<accession>A0AAV2CCI6</accession>
<organism evidence="1 2">
    <name type="scientific">Linum trigynum</name>
    <dbReference type="NCBI Taxonomy" id="586398"/>
    <lineage>
        <taxon>Eukaryota</taxon>
        <taxon>Viridiplantae</taxon>
        <taxon>Streptophyta</taxon>
        <taxon>Embryophyta</taxon>
        <taxon>Tracheophyta</taxon>
        <taxon>Spermatophyta</taxon>
        <taxon>Magnoliopsida</taxon>
        <taxon>eudicotyledons</taxon>
        <taxon>Gunneridae</taxon>
        <taxon>Pentapetalae</taxon>
        <taxon>rosids</taxon>
        <taxon>fabids</taxon>
        <taxon>Malpighiales</taxon>
        <taxon>Linaceae</taxon>
        <taxon>Linum</taxon>
    </lineage>
</organism>
<keyword evidence="2" id="KW-1185">Reference proteome</keyword>
<reference evidence="1 2" key="1">
    <citation type="submission" date="2024-04" db="EMBL/GenBank/DDBJ databases">
        <authorList>
            <person name="Fracassetti M."/>
        </authorList>
    </citation>
    <scope>NUCLEOTIDE SEQUENCE [LARGE SCALE GENOMIC DNA]</scope>
</reference>
<evidence type="ECO:0000313" key="2">
    <source>
        <dbReference type="Proteomes" id="UP001497516"/>
    </source>
</evidence>
<protein>
    <submittedName>
        <fullName evidence="1">Uncharacterized protein</fullName>
    </submittedName>
</protein>
<sequence>MSATTPTSTIGTHRGAPEQKVEENLAPLHHSGWSLKAPYTPKPAAEFGTKSQLLHRLSKNFKSKLSS</sequence>
<dbReference type="AlphaFoldDB" id="A0AAV2CCI6"/>
<evidence type="ECO:0000313" key="1">
    <source>
        <dbReference type="EMBL" id="CAL1354123.1"/>
    </source>
</evidence>
<proteinExistence type="predicted"/>
<name>A0AAV2CCI6_9ROSI</name>
<dbReference type="Proteomes" id="UP001497516">
    <property type="component" value="Chromosome 1"/>
</dbReference>
<dbReference type="EMBL" id="OZ034813">
    <property type="protein sequence ID" value="CAL1354123.1"/>
    <property type="molecule type" value="Genomic_DNA"/>
</dbReference>
<gene>
    <name evidence="1" type="ORF">LTRI10_LOCUS1971</name>
</gene>